<comment type="caution">
    <text evidence="1">The sequence shown here is derived from an EMBL/GenBank/DDBJ whole genome shotgun (WGS) entry which is preliminary data.</text>
</comment>
<accession>A0ABY3GIH0</accession>
<proteinExistence type="predicted"/>
<dbReference type="SUPFAM" id="SSF53474">
    <property type="entry name" value="alpha/beta-Hydrolases"/>
    <property type="match status" value="1"/>
</dbReference>
<sequence length="361" mass="40633">MNLKQKITYTCASFMLIAISGCSGFKYSPFPKFGGKIEGYAWCSSRYLDMVDAYQTPPRNPSGETARKLKLAKDGYVYALAATLTLQHDDVKNPYNFGTLGYLKSIPELTEDQWNGFQAETFNYRNQMTGQNEMIIAFRGSDQLFIDYFFQNFSVWQLQNKPAREYVKKAVEYRNSHRELFGDKVVVTGNSLGGGLAAHVTNHQETGEVITEAWAFNPSPRPGVSPPDGGNPKIRLLSTSSEVLNISNRRQIGAQPQNRYTGFNLIESSSIYNHYRWVLAREILWYADLAMYFEKGTNEIDSEPLKIIRSQSISDADCAITEQKIASQRAEYNHRSSTGNGASRGVIPVDETTAIDKILNE</sequence>
<dbReference type="Gene3D" id="3.40.50.1820">
    <property type="entry name" value="alpha/beta hydrolase"/>
    <property type="match status" value="1"/>
</dbReference>
<evidence type="ECO:0000313" key="1">
    <source>
        <dbReference type="EMBL" id="TWR89837.1"/>
    </source>
</evidence>
<dbReference type="Pfam" id="PF26363">
    <property type="entry name" value="Phospholipase-like"/>
    <property type="match status" value="1"/>
</dbReference>
<name>A0ABY3GIH0_9PSED</name>
<dbReference type="InterPro" id="IPR029058">
    <property type="entry name" value="AB_hydrolase_fold"/>
</dbReference>
<protein>
    <submittedName>
        <fullName evidence="1">DUF2974 domain-containing protein</fullName>
    </submittedName>
</protein>
<reference evidence="1 2" key="1">
    <citation type="submission" date="2019-06" db="EMBL/GenBank/DDBJ databases">
        <title>Pseudomonas bimorpha sp. nov. isolated from bovine raw milk and skim milk concentrate.</title>
        <authorList>
            <person name="Hofmann K."/>
            <person name="Huptas C."/>
            <person name="Doll E."/>
            <person name="Scherer S."/>
            <person name="Wenning M."/>
        </authorList>
    </citation>
    <scope>NUCLEOTIDE SEQUENCE [LARGE SCALE GENOMIC DNA]</scope>
    <source>
        <strain evidence="1 2">DSM 108989</strain>
    </source>
</reference>
<dbReference type="RefSeq" id="WP_146385153.1">
    <property type="nucleotide sequence ID" value="NZ_VFIO01000003.1"/>
</dbReference>
<keyword evidence="2" id="KW-1185">Reference proteome</keyword>
<organism evidence="1 2">
    <name type="scientific">Pseudomonas saxonica</name>
    <dbReference type="NCBI Taxonomy" id="2600598"/>
    <lineage>
        <taxon>Bacteria</taxon>
        <taxon>Pseudomonadati</taxon>
        <taxon>Pseudomonadota</taxon>
        <taxon>Gammaproteobacteria</taxon>
        <taxon>Pseudomonadales</taxon>
        <taxon>Pseudomonadaceae</taxon>
        <taxon>Pseudomonas</taxon>
    </lineage>
</organism>
<dbReference type="PROSITE" id="PS51257">
    <property type="entry name" value="PROKAR_LIPOPROTEIN"/>
    <property type="match status" value="1"/>
</dbReference>
<dbReference type="Proteomes" id="UP000318428">
    <property type="component" value="Unassembled WGS sequence"/>
</dbReference>
<gene>
    <name evidence="1" type="ORF">FJD38_09940</name>
</gene>
<dbReference type="EMBL" id="VFIO01000003">
    <property type="protein sequence ID" value="TWR89837.1"/>
    <property type="molecule type" value="Genomic_DNA"/>
</dbReference>
<evidence type="ECO:0000313" key="2">
    <source>
        <dbReference type="Proteomes" id="UP000318428"/>
    </source>
</evidence>